<evidence type="ECO:0000256" key="2">
    <source>
        <dbReference type="PROSITE-ProRule" id="PRU00708"/>
    </source>
</evidence>
<name>A0A6A4PY99_LUPAL</name>
<proteinExistence type="predicted"/>
<dbReference type="PANTHER" id="PTHR47928">
    <property type="entry name" value="REPEAT-CONTAINING PROTEIN, PUTATIVE-RELATED"/>
    <property type="match status" value="1"/>
</dbReference>
<dbReference type="InterPro" id="IPR002885">
    <property type="entry name" value="PPR_rpt"/>
</dbReference>
<feature type="repeat" description="PPR" evidence="2">
    <location>
        <begin position="1"/>
        <end position="28"/>
    </location>
</feature>
<dbReference type="Gene3D" id="1.25.40.10">
    <property type="entry name" value="Tetratricopeptide repeat domain"/>
    <property type="match status" value="1"/>
</dbReference>
<keyword evidence="1" id="KW-0677">Repeat</keyword>
<comment type="caution">
    <text evidence="3">The sequence shown here is derived from an EMBL/GenBank/DDBJ whole genome shotgun (WGS) entry which is preliminary data.</text>
</comment>
<keyword evidence="4" id="KW-1185">Reference proteome</keyword>
<dbReference type="InterPro" id="IPR011990">
    <property type="entry name" value="TPR-like_helical_dom_sf"/>
</dbReference>
<dbReference type="Proteomes" id="UP000447434">
    <property type="component" value="Chromosome 9"/>
</dbReference>
<evidence type="ECO:0000256" key="1">
    <source>
        <dbReference type="ARBA" id="ARBA00022737"/>
    </source>
</evidence>
<dbReference type="OrthoDB" id="185373at2759"/>
<dbReference type="NCBIfam" id="TIGR00756">
    <property type="entry name" value="PPR"/>
    <property type="match status" value="1"/>
</dbReference>
<accession>A0A6A4PY99</accession>
<sequence>MLGGYYGHGKVEESLKLFQEIMEQDLVPNQVAFLSPLSACSHGRLVEQGKFINSIGLIPGPKHYYCMVTLLSLAVLLEETEELITNHLTLRII</sequence>
<dbReference type="PROSITE" id="PS51375">
    <property type="entry name" value="PPR"/>
    <property type="match status" value="1"/>
</dbReference>
<dbReference type="AlphaFoldDB" id="A0A6A4PY99"/>
<dbReference type="EMBL" id="WOCE01000009">
    <property type="protein sequence ID" value="KAE9606755.1"/>
    <property type="molecule type" value="Genomic_DNA"/>
</dbReference>
<organism evidence="3 4">
    <name type="scientific">Lupinus albus</name>
    <name type="common">White lupine</name>
    <name type="synonym">Lupinus termis</name>
    <dbReference type="NCBI Taxonomy" id="3870"/>
    <lineage>
        <taxon>Eukaryota</taxon>
        <taxon>Viridiplantae</taxon>
        <taxon>Streptophyta</taxon>
        <taxon>Embryophyta</taxon>
        <taxon>Tracheophyta</taxon>
        <taxon>Spermatophyta</taxon>
        <taxon>Magnoliopsida</taxon>
        <taxon>eudicotyledons</taxon>
        <taxon>Gunneridae</taxon>
        <taxon>Pentapetalae</taxon>
        <taxon>rosids</taxon>
        <taxon>fabids</taxon>
        <taxon>Fabales</taxon>
        <taxon>Fabaceae</taxon>
        <taxon>Papilionoideae</taxon>
        <taxon>50 kb inversion clade</taxon>
        <taxon>genistoids sensu lato</taxon>
        <taxon>core genistoids</taxon>
        <taxon>Genisteae</taxon>
        <taxon>Lupinus</taxon>
    </lineage>
</organism>
<dbReference type="InterPro" id="IPR050421">
    <property type="entry name" value="PPR"/>
</dbReference>
<protein>
    <submittedName>
        <fullName evidence="3">Putative pentatricopeptide</fullName>
    </submittedName>
</protein>
<gene>
    <name evidence="3" type="ORF">Lalb_Chr09g0322941</name>
</gene>
<evidence type="ECO:0000313" key="3">
    <source>
        <dbReference type="EMBL" id="KAE9606755.1"/>
    </source>
</evidence>
<dbReference type="PANTHER" id="PTHR47928:SF207">
    <property type="entry name" value="PENTATRICOPEPTIDE REPEAT-CONTAINING PROTEIN"/>
    <property type="match status" value="1"/>
</dbReference>
<evidence type="ECO:0000313" key="4">
    <source>
        <dbReference type="Proteomes" id="UP000447434"/>
    </source>
</evidence>
<reference evidence="4" key="1">
    <citation type="journal article" date="2020" name="Nat. Commun.">
        <title>Genome sequence of the cluster root forming white lupin.</title>
        <authorList>
            <person name="Hufnagel B."/>
            <person name="Marques A."/>
            <person name="Soriano A."/>
            <person name="Marques L."/>
            <person name="Divol F."/>
            <person name="Doumas P."/>
            <person name="Sallet E."/>
            <person name="Mancinotti D."/>
            <person name="Carrere S."/>
            <person name="Marande W."/>
            <person name="Arribat S."/>
            <person name="Keller J."/>
            <person name="Huneau C."/>
            <person name="Blein T."/>
            <person name="Aime D."/>
            <person name="Laguerre M."/>
            <person name="Taylor J."/>
            <person name="Schubert V."/>
            <person name="Nelson M."/>
            <person name="Geu-Flores F."/>
            <person name="Crespi M."/>
            <person name="Gallardo-Guerrero K."/>
            <person name="Delaux P.-M."/>
            <person name="Salse J."/>
            <person name="Berges H."/>
            <person name="Guyot R."/>
            <person name="Gouzy J."/>
            <person name="Peret B."/>
        </authorList>
    </citation>
    <scope>NUCLEOTIDE SEQUENCE [LARGE SCALE GENOMIC DNA]</scope>
    <source>
        <strain evidence="4">cv. Amiga</strain>
    </source>
</reference>